<keyword evidence="4" id="KW-0378">Hydrolase</keyword>
<dbReference type="GO" id="GO:0005615">
    <property type="term" value="C:extracellular space"/>
    <property type="evidence" value="ECO:0007669"/>
    <property type="project" value="TreeGrafter"/>
</dbReference>
<dbReference type="PANTHER" id="PTHR43918">
    <property type="entry name" value="ACETYLCHOLINESTERASE"/>
    <property type="match status" value="1"/>
</dbReference>
<dbReference type="Gene3D" id="3.40.50.1820">
    <property type="entry name" value="alpha/beta hydrolase"/>
    <property type="match status" value="1"/>
</dbReference>
<gene>
    <name evidence="11" type="ORF">V5799_018181</name>
</gene>
<keyword evidence="7" id="KW-0325">Glycoprotein</keyword>
<dbReference type="InterPro" id="IPR002018">
    <property type="entry name" value="CarbesteraseB"/>
</dbReference>
<dbReference type="EC" id="3.1.1.7" evidence="2"/>
<dbReference type="GO" id="GO:0003990">
    <property type="term" value="F:acetylcholinesterase activity"/>
    <property type="evidence" value="ECO:0007669"/>
    <property type="project" value="UniProtKB-EC"/>
</dbReference>
<dbReference type="SUPFAM" id="SSF53474">
    <property type="entry name" value="alpha/beta-Hydrolases"/>
    <property type="match status" value="1"/>
</dbReference>
<evidence type="ECO:0000259" key="10">
    <source>
        <dbReference type="Pfam" id="PF00135"/>
    </source>
</evidence>
<evidence type="ECO:0000256" key="6">
    <source>
        <dbReference type="ARBA" id="ARBA00023157"/>
    </source>
</evidence>
<dbReference type="Pfam" id="PF00135">
    <property type="entry name" value="COesterase"/>
    <property type="match status" value="1"/>
</dbReference>
<keyword evidence="3" id="KW-0719">Serine esterase</keyword>
<evidence type="ECO:0000256" key="7">
    <source>
        <dbReference type="ARBA" id="ARBA00023180"/>
    </source>
</evidence>
<evidence type="ECO:0000256" key="3">
    <source>
        <dbReference type="ARBA" id="ARBA00022487"/>
    </source>
</evidence>
<comment type="catalytic activity">
    <reaction evidence="8">
        <text>acetylcholine + H2O = choline + acetate + H(+)</text>
        <dbReference type="Rhea" id="RHEA:17561"/>
        <dbReference type="ChEBI" id="CHEBI:15354"/>
        <dbReference type="ChEBI" id="CHEBI:15355"/>
        <dbReference type="ChEBI" id="CHEBI:15377"/>
        <dbReference type="ChEBI" id="CHEBI:15378"/>
        <dbReference type="ChEBI" id="CHEBI:30089"/>
        <dbReference type="EC" id="3.1.1.7"/>
    </reaction>
</comment>
<evidence type="ECO:0000313" key="11">
    <source>
        <dbReference type="EMBL" id="KAK8780480.1"/>
    </source>
</evidence>
<evidence type="ECO:0000256" key="9">
    <source>
        <dbReference type="SAM" id="SignalP"/>
    </source>
</evidence>
<reference evidence="11 12" key="1">
    <citation type="journal article" date="2023" name="Arcadia Sci">
        <title>De novo assembly of a long-read Amblyomma americanum tick genome.</title>
        <authorList>
            <person name="Chou S."/>
            <person name="Poskanzer K.E."/>
            <person name="Rollins M."/>
            <person name="Thuy-Boun P.S."/>
        </authorList>
    </citation>
    <scope>NUCLEOTIDE SEQUENCE [LARGE SCALE GENOMIC DNA]</scope>
    <source>
        <strain evidence="11">F_SG_1</strain>
        <tissue evidence="11">Salivary glands</tissue>
    </source>
</reference>
<keyword evidence="12" id="KW-1185">Reference proteome</keyword>
<dbReference type="EMBL" id="JARKHS020008828">
    <property type="protein sequence ID" value="KAK8780480.1"/>
    <property type="molecule type" value="Genomic_DNA"/>
</dbReference>
<dbReference type="GO" id="GO:0019695">
    <property type="term" value="P:choline metabolic process"/>
    <property type="evidence" value="ECO:0007669"/>
    <property type="project" value="TreeGrafter"/>
</dbReference>
<dbReference type="PROSITE" id="PS00941">
    <property type="entry name" value="CARBOXYLESTERASE_B_2"/>
    <property type="match status" value="1"/>
</dbReference>
<dbReference type="Proteomes" id="UP001321473">
    <property type="component" value="Unassembled WGS sequence"/>
</dbReference>
<dbReference type="GO" id="GO:0006581">
    <property type="term" value="P:acetylcholine catabolic process"/>
    <property type="evidence" value="ECO:0007669"/>
    <property type="project" value="TreeGrafter"/>
</dbReference>
<keyword evidence="5" id="KW-0531">Neurotransmitter degradation</keyword>
<dbReference type="PANTHER" id="PTHR43918:SF4">
    <property type="entry name" value="CARBOXYLIC ESTER HYDROLASE"/>
    <property type="match status" value="1"/>
</dbReference>
<evidence type="ECO:0000256" key="2">
    <source>
        <dbReference type="ARBA" id="ARBA00013276"/>
    </source>
</evidence>
<dbReference type="InterPro" id="IPR050654">
    <property type="entry name" value="AChE-related_enzymes"/>
</dbReference>
<evidence type="ECO:0000256" key="1">
    <source>
        <dbReference type="ARBA" id="ARBA00005964"/>
    </source>
</evidence>
<feature type="chain" id="PRO_5042904422" description="acetylcholinesterase" evidence="9">
    <location>
        <begin position="25"/>
        <end position="561"/>
    </location>
</feature>
<evidence type="ECO:0000256" key="8">
    <source>
        <dbReference type="ARBA" id="ARBA00048484"/>
    </source>
</evidence>
<dbReference type="PRINTS" id="PR00878">
    <property type="entry name" value="CHOLNESTRASE"/>
</dbReference>
<evidence type="ECO:0000256" key="4">
    <source>
        <dbReference type="ARBA" id="ARBA00022801"/>
    </source>
</evidence>
<evidence type="ECO:0000313" key="12">
    <source>
        <dbReference type="Proteomes" id="UP001321473"/>
    </source>
</evidence>
<sequence length="561" mass="61337">MRPSWTAATLLGWAVLSLAATATSRPDGKAAPRPPQPLVLTKEGRLLGVRTSFEGRPLHAFYGVPYARPPVGRLRFLPPLPANPWRHVWSARRVKGPCMQRLDEVHYPVHLKMLQNASEDCLYLNVWTPVVDRPKAGVVGDLKPVVVILHGGGFSFGNTGSLLYDGSALAALGNLTVVSMNYRLGVFGFADAMNRQAPGNAGLLDQRLAMLWVRRNVQAFGGDPDKVTLLGLGSGAASCGLHMAAPQSRGLFSAAILEGGGPLCDAFVEPSRRSLERANHLAGLLGCARMGAELTNLPGKVLACLRSRPAEDLLWAQERVSPSSLRSFVATYGNAFLPKSPWKVKYLPVPLLIGTSSNEGSPFVGRRSFEQPPRLSNRSEALKLVGGLLETYKIPLPTGRPPMQPYVEVAGSRGSVEGQDLRRLVADVFGDAALHCPCRRFADCHARGGQRVFVYKFCYATASLHVPEWMGVPHSSTFWYMSGVPLRMPERFHELDKTLSRELIRVVAHFATHRDPGPFMGQPWAPLEGGSSLAMHLHPHKAGVRKDERSSYCDYWNAREP</sequence>
<feature type="domain" description="Carboxylesterase type B" evidence="10">
    <location>
        <begin position="36"/>
        <end position="556"/>
    </location>
</feature>
<accession>A0AAQ4F082</accession>
<comment type="similarity">
    <text evidence="1">Belongs to the type-B carboxylesterase/lipase family.</text>
</comment>
<comment type="caution">
    <text evidence="11">The sequence shown here is derived from an EMBL/GenBank/DDBJ whole genome shotgun (WGS) entry which is preliminary data.</text>
</comment>
<keyword evidence="6" id="KW-1015">Disulfide bond</keyword>
<organism evidence="11 12">
    <name type="scientific">Amblyomma americanum</name>
    <name type="common">Lone star tick</name>
    <dbReference type="NCBI Taxonomy" id="6943"/>
    <lineage>
        <taxon>Eukaryota</taxon>
        <taxon>Metazoa</taxon>
        <taxon>Ecdysozoa</taxon>
        <taxon>Arthropoda</taxon>
        <taxon>Chelicerata</taxon>
        <taxon>Arachnida</taxon>
        <taxon>Acari</taxon>
        <taxon>Parasitiformes</taxon>
        <taxon>Ixodida</taxon>
        <taxon>Ixodoidea</taxon>
        <taxon>Ixodidae</taxon>
        <taxon>Amblyomminae</taxon>
        <taxon>Amblyomma</taxon>
    </lineage>
</organism>
<feature type="signal peptide" evidence="9">
    <location>
        <begin position="1"/>
        <end position="24"/>
    </location>
</feature>
<dbReference type="InterPro" id="IPR019819">
    <property type="entry name" value="Carboxylesterase_B_CS"/>
</dbReference>
<dbReference type="InterPro" id="IPR000997">
    <property type="entry name" value="Cholinesterase"/>
</dbReference>
<keyword evidence="9" id="KW-0732">Signal</keyword>
<evidence type="ECO:0000256" key="5">
    <source>
        <dbReference type="ARBA" id="ARBA00022867"/>
    </source>
</evidence>
<dbReference type="InterPro" id="IPR029058">
    <property type="entry name" value="AB_hydrolase_fold"/>
</dbReference>
<dbReference type="GO" id="GO:0005886">
    <property type="term" value="C:plasma membrane"/>
    <property type="evidence" value="ECO:0007669"/>
    <property type="project" value="TreeGrafter"/>
</dbReference>
<proteinExistence type="inferred from homology"/>
<name>A0AAQ4F082_AMBAM</name>
<protein>
    <recommendedName>
        <fullName evidence="2">acetylcholinesterase</fullName>
        <ecNumber evidence="2">3.1.1.7</ecNumber>
    </recommendedName>
</protein>
<dbReference type="AlphaFoldDB" id="A0AAQ4F082"/>